<dbReference type="Pfam" id="PF00440">
    <property type="entry name" value="TetR_N"/>
    <property type="match status" value="1"/>
</dbReference>
<protein>
    <submittedName>
        <fullName evidence="6">TetR family transcriptional regulator</fullName>
    </submittedName>
</protein>
<proteinExistence type="predicted"/>
<dbReference type="PANTHER" id="PTHR30055">
    <property type="entry name" value="HTH-TYPE TRANSCRIPTIONAL REGULATOR RUTR"/>
    <property type="match status" value="1"/>
</dbReference>
<dbReference type="SUPFAM" id="SSF46689">
    <property type="entry name" value="Homeodomain-like"/>
    <property type="match status" value="1"/>
</dbReference>
<dbReference type="Pfam" id="PF17754">
    <property type="entry name" value="TetR_C_14"/>
    <property type="match status" value="1"/>
</dbReference>
<evidence type="ECO:0000256" key="1">
    <source>
        <dbReference type="ARBA" id="ARBA00023015"/>
    </source>
</evidence>
<sequence length="208" mass="23020">MTASLPVSATPGTPPIGLRERKKIRTRQAIRRAAYRLFAERGYDATRIDQIAEAAEVSPSTVFRYFASKEDIVLTDEDDAVMEAALRARPPDEPPLTAIRAALTETMRRLYGTPEARAEAEQRMRLIATVPALRARMHENLAATGEFLARALADRTGRPVDGLELRVFVGAVLGGFQEALLYWSARGMRDDLTRIVDRALDVLENGLA</sequence>
<evidence type="ECO:0000256" key="2">
    <source>
        <dbReference type="ARBA" id="ARBA00023125"/>
    </source>
</evidence>
<name>A0ABU2MIS5_9ACTN</name>
<evidence type="ECO:0000313" key="7">
    <source>
        <dbReference type="Proteomes" id="UP001183246"/>
    </source>
</evidence>
<feature type="DNA-binding region" description="H-T-H motif" evidence="4">
    <location>
        <begin position="47"/>
        <end position="66"/>
    </location>
</feature>
<dbReference type="RefSeq" id="WP_311702615.1">
    <property type="nucleotide sequence ID" value="NZ_JAVREL010000001.1"/>
</dbReference>
<dbReference type="PANTHER" id="PTHR30055:SF234">
    <property type="entry name" value="HTH-TYPE TRANSCRIPTIONAL REGULATOR BETI"/>
    <property type="match status" value="1"/>
</dbReference>
<feature type="domain" description="HTH tetR-type" evidence="5">
    <location>
        <begin position="24"/>
        <end position="84"/>
    </location>
</feature>
<dbReference type="InterPro" id="IPR041347">
    <property type="entry name" value="MftR_C"/>
</dbReference>
<evidence type="ECO:0000259" key="5">
    <source>
        <dbReference type="PROSITE" id="PS50977"/>
    </source>
</evidence>
<evidence type="ECO:0000256" key="4">
    <source>
        <dbReference type="PROSITE-ProRule" id="PRU00335"/>
    </source>
</evidence>
<dbReference type="EMBL" id="JAVREL010000001">
    <property type="protein sequence ID" value="MDT0341486.1"/>
    <property type="molecule type" value="Genomic_DNA"/>
</dbReference>
<dbReference type="InterPro" id="IPR050109">
    <property type="entry name" value="HTH-type_TetR-like_transc_reg"/>
</dbReference>
<dbReference type="Gene3D" id="1.10.10.60">
    <property type="entry name" value="Homeodomain-like"/>
    <property type="match status" value="1"/>
</dbReference>
<dbReference type="InterPro" id="IPR009057">
    <property type="entry name" value="Homeodomain-like_sf"/>
</dbReference>
<organism evidence="6 7">
    <name type="scientific">Streptomyces litchfieldiae</name>
    <dbReference type="NCBI Taxonomy" id="3075543"/>
    <lineage>
        <taxon>Bacteria</taxon>
        <taxon>Bacillati</taxon>
        <taxon>Actinomycetota</taxon>
        <taxon>Actinomycetes</taxon>
        <taxon>Kitasatosporales</taxon>
        <taxon>Streptomycetaceae</taxon>
        <taxon>Streptomyces</taxon>
    </lineage>
</organism>
<keyword evidence="1" id="KW-0805">Transcription regulation</keyword>
<dbReference type="InterPro" id="IPR001647">
    <property type="entry name" value="HTH_TetR"/>
</dbReference>
<dbReference type="PROSITE" id="PS50977">
    <property type="entry name" value="HTH_TETR_2"/>
    <property type="match status" value="1"/>
</dbReference>
<dbReference type="Proteomes" id="UP001183246">
    <property type="component" value="Unassembled WGS sequence"/>
</dbReference>
<dbReference type="PRINTS" id="PR00455">
    <property type="entry name" value="HTHTETR"/>
</dbReference>
<keyword evidence="2 4" id="KW-0238">DNA-binding</keyword>
<keyword evidence="3" id="KW-0804">Transcription</keyword>
<reference evidence="7" key="1">
    <citation type="submission" date="2023-07" db="EMBL/GenBank/DDBJ databases">
        <title>30 novel species of actinomycetes from the DSMZ collection.</title>
        <authorList>
            <person name="Nouioui I."/>
        </authorList>
    </citation>
    <scope>NUCLEOTIDE SEQUENCE [LARGE SCALE GENOMIC DNA]</scope>
    <source>
        <strain evidence="7">DSM 44938</strain>
    </source>
</reference>
<evidence type="ECO:0000256" key="3">
    <source>
        <dbReference type="ARBA" id="ARBA00023163"/>
    </source>
</evidence>
<accession>A0ABU2MIS5</accession>
<dbReference type="Gene3D" id="1.10.357.10">
    <property type="entry name" value="Tetracycline Repressor, domain 2"/>
    <property type="match status" value="1"/>
</dbReference>
<evidence type="ECO:0000313" key="6">
    <source>
        <dbReference type="EMBL" id="MDT0341486.1"/>
    </source>
</evidence>
<gene>
    <name evidence="6" type="ORF">RM590_02315</name>
</gene>
<comment type="caution">
    <text evidence="6">The sequence shown here is derived from an EMBL/GenBank/DDBJ whole genome shotgun (WGS) entry which is preliminary data.</text>
</comment>
<keyword evidence="7" id="KW-1185">Reference proteome</keyword>